<dbReference type="Pfam" id="PF10192">
    <property type="entry name" value="GPR180-TMEM145_TM"/>
    <property type="match status" value="1"/>
</dbReference>
<feature type="transmembrane region" description="Helical" evidence="6">
    <location>
        <begin position="336"/>
        <end position="354"/>
    </location>
</feature>
<keyword evidence="11" id="KW-1185">Reference proteome</keyword>
<evidence type="ECO:0000256" key="6">
    <source>
        <dbReference type="SAM" id="Phobius"/>
    </source>
</evidence>
<feature type="domain" description="GPR180/TMEM145 transmembrane" evidence="8">
    <location>
        <begin position="196"/>
        <end position="416"/>
    </location>
</feature>
<evidence type="ECO:0000256" key="5">
    <source>
        <dbReference type="ARBA" id="ARBA00023180"/>
    </source>
</evidence>
<evidence type="ECO:0000256" key="1">
    <source>
        <dbReference type="ARBA" id="ARBA00004141"/>
    </source>
</evidence>
<dbReference type="InterPro" id="IPR019336">
    <property type="entry name" value="GPR180/TMEM145_TM"/>
</dbReference>
<dbReference type="PANTHER" id="PTHR23252">
    <property type="entry name" value="INTIMAL THICKNESS RECEPTOR-RELATED"/>
    <property type="match status" value="1"/>
</dbReference>
<feature type="transmembrane region" description="Helical" evidence="6">
    <location>
        <begin position="260"/>
        <end position="279"/>
    </location>
</feature>
<evidence type="ECO:0000256" key="3">
    <source>
        <dbReference type="ARBA" id="ARBA00022989"/>
    </source>
</evidence>
<gene>
    <name evidence="10" type="ORF">SNE40_016657</name>
</gene>
<feature type="chain" id="PRO_5042854198" description="Intimal thickness related receptor IRP domain-containing protein" evidence="7">
    <location>
        <begin position="22"/>
        <end position="550"/>
    </location>
</feature>
<keyword evidence="3 6" id="KW-1133">Transmembrane helix</keyword>
<evidence type="ECO:0000256" key="2">
    <source>
        <dbReference type="ARBA" id="ARBA00022692"/>
    </source>
</evidence>
<keyword evidence="7" id="KW-0732">Signal</keyword>
<accession>A0AAN8PCL0</accession>
<dbReference type="EMBL" id="JAZGQO010000011">
    <property type="protein sequence ID" value="KAK6173144.1"/>
    <property type="molecule type" value="Genomic_DNA"/>
</dbReference>
<reference evidence="10 11" key="1">
    <citation type="submission" date="2024-01" db="EMBL/GenBank/DDBJ databases">
        <title>The genome of the rayed Mediterranean limpet Patella caerulea (Linnaeus, 1758).</title>
        <authorList>
            <person name="Anh-Thu Weber A."/>
            <person name="Halstead-Nussloch G."/>
        </authorList>
    </citation>
    <scope>NUCLEOTIDE SEQUENCE [LARGE SCALE GENOMIC DNA]</scope>
    <source>
        <strain evidence="10">AATW-2023a</strain>
        <tissue evidence="10">Whole specimen</tissue>
    </source>
</reference>
<dbReference type="InterPro" id="IPR053880">
    <property type="entry name" value="GPR180-like_N"/>
</dbReference>
<feature type="transmembrane region" description="Helical" evidence="6">
    <location>
        <begin position="226"/>
        <end position="248"/>
    </location>
</feature>
<feature type="transmembrane region" description="Helical" evidence="6">
    <location>
        <begin position="366"/>
        <end position="388"/>
    </location>
</feature>
<dbReference type="Proteomes" id="UP001347796">
    <property type="component" value="Unassembled WGS sequence"/>
</dbReference>
<evidence type="ECO:0000259" key="9">
    <source>
        <dbReference type="Pfam" id="PF21892"/>
    </source>
</evidence>
<dbReference type="GO" id="GO:0016020">
    <property type="term" value="C:membrane"/>
    <property type="evidence" value="ECO:0007669"/>
    <property type="project" value="UniProtKB-SubCell"/>
</dbReference>
<dbReference type="GO" id="GO:0019236">
    <property type="term" value="P:response to pheromone"/>
    <property type="evidence" value="ECO:0007669"/>
    <property type="project" value="InterPro"/>
</dbReference>
<protein>
    <recommendedName>
        <fullName evidence="12">Intimal thickness related receptor IRP domain-containing protein</fullName>
    </recommendedName>
</protein>
<evidence type="ECO:0000256" key="4">
    <source>
        <dbReference type="ARBA" id="ARBA00023136"/>
    </source>
</evidence>
<organism evidence="10 11">
    <name type="scientific">Patella caerulea</name>
    <name type="common">Rayed Mediterranean limpet</name>
    <dbReference type="NCBI Taxonomy" id="87958"/>
    <lineage>
        <taxon>Eukaryota</taxon>
        <taxon>Metazoa</taxon>
        <taxon>Spiralia</taxon>
        <taxon>Lophotrochozoa</taxon>
        <taxon>Mollusca</taxon>
        <taxon>Gastropoda</taxon>
        <taxon>Patellogastropoda</taxon>
        <taxon>Patelloidea</taxon>
        <taxon>Patellidae</taxon>
        <taxon>Patella</taxon>
    </lineage>
</organism>
<proteinExistence type="predicted"/>
<feature type="domain" description="GPR180-like N-terminal" evidence="9">
    <location>
        <begin position="36"/>
        <end position="158"/>
    </location>
</feature>
<sequence length="550" mass="62293">MKNVNILCVLVLFTKLYVIDAKRVEGTIDTTSPESFANWVFITRFCFLSTYGTLEYKFVYPVEYATEDVLLYFDEATQWAAVYKTSLNCSAKVAVLRPENNQIISLDQGSGIASQYSNCKLFTKDGTSFYNCTGTRTFRSARERWWFIALARCQDKQGQPRGLKLDYSIHMTNGGGLLTYEYSADEFYILPVDITFLLVYLALLALSIACASLLQKRQLFHTTYKMYLVSVSLWTFHLFLLCIGYGIYGDTGYQQTKTILTARIFGSASVLVFLLMLILMAKGYTITRGRLSSQGTIKLTVFTCIYIVVYSVMFIWEAELFDPGKVLYVYDSPPGYGLIAMRIVGWIWFLYAIFFTLKHFPNRGMFYYPFFGFFTVWFWAGPIVILVSQHSMALWTREKTVNGVELLVALVGHAFFLILTRPNAANKNFPYHIRTTQIGAMQGTAASMDCTQQNGMEPNDNLPYSVTSNNMYTGGTGPDLTGLFTTSNTYTERPDYKQPPSFINNGFQLNENPEGRPAVLQGRLPPIIASAPPQYETLFQVGRPPLNKEG</sequence>
<evidence type="ECO:0000259" key="8">
    <source>
        <dbReference type="Pfam" id="PF10192"/>
    </source>
</evidence>
<dbReference type="GO" id="GO:0007186">
    <property type="term" value="P:G protein-coupled receptor signaling pathway"/>
    <property type="evidence" value="ECO:0007669"/>
    <property type="project" value="InterPro"/>
</dbReference>
<dbReference type="PANTHER" id="PTHR23252:SF24">
    <property type="entry name" value="TRANSMEMBRANE PROTEIN 145"/>
    <property type="match status" value="1"/>
</dbReference>
<dbReference type="AlphaFoldDB" id="A0AAN8PCL0"/>
<comment type="subcellular location">
    <subcellularLocation>
        <location evidence="1">Membrane</location>
        <topology evidence="1">Multi-pass membrane protein</topology>
    </subcellularLocation>
</comment>
<evidence type="ECO:0008006" key="12">
    <source>
        <dbReference type="Google" id="ProtNLM"/>
    </source>
</evidence>
<dbReference type="InterPro" id="IPR047831">
    <property type="entry name" value="GPR180/TMEM145"/>
</dbReference>
<name>A0AAN8PCL0_PATCE</name>
<evidence type="ECO:0000313" key="10">
    <source>
        <dbReference type="EMBL" id="KAK6173144.1"/>
    </source>
</evidence>
<dbReference type="Pfam" id="PF21892">
    <property type="entry name" value="TMEM145_N"/>
    <property type="match status" value="1"/>
</dbReference>
<keyword evidence="2 6" id="KW-0812">Transmembrane</keyword>
<evidence type="ECO:0000313" key="11">
    <source>
        <dbReference type="Proteomes" id="UP001347796"/>
    </source>
</evidence>
<feature type="signal peptide" evidence="7">
    <location>
        <begin position="1"/>
        <end position="21"/>
    </location>
</feature>
<evidence type="ECO:0000256" key="7">
    <source>
        <dbReference type="SAM" id="SignalP"/>
    </source>
</evidence>
<keyword evidence="5" id="KW-0325">Glycoprotein</keyword>
<comment type="caution">
    <text evidence="10">The sequence shown here is derived from an EMBL/GenBank/DDBJ whole genome shotgun (WGS) entry which is preliminary data.</text>
</comment>
<feature type="transmembrane region" description="Helical" evidence="6">
    <location>
        <begin position="299"/>
        <end position="316"/>
    </location>
</feature>
<feature type="transmembrane region" description="Helical" evidence="6">
    <location>
        <begin position="194"/>
        <end position="214"/>
    </location>
</feature>
<feature type="transmembrane region" description="Helical" evidence="6">
    <location>
        <begin position="400"/>
        <end position="419"/>
    </location>
</feature>
<keyword evidence="4 6" id="KW-0472">Membrane</keyword>